<protein>
    <submittedName>
        <fullName evidence="1">Uncharacterized protein</fullName>
    </submittedName>
</protein>
<evidence type="ECO:0000313" key="2">
    <source>
        <dbReference type="Proteomes" id="UP001055879"/>
    </source>
</evidence>
<dbReference type="EMBL" id="CM042058">
    <property type="protein sequence ID" value="KAI3685008.1"/>
    <property type="molecule type" value="Genomic_DNA"/>
</dbReference>
<accession>A0ACB8YIN0</accession>
<name>A0ACB8YIN0_ARCLA</name>
<keyword evidence="2" id="KW-1185">Reference proteome</keyword>
<gene>
    <name evidence="1" type="ORF">L6452_34239</name>
</gene>
<sequence>MRFRWVLGSIVGELRSRSCRIYDGRDEGRLDNLPAVLDQLQRYQKAQDGCCLWIGFGMIGAGFWFLNWPIRLSCTALDVVFAHYDLDQQKRSAKSMEKSNGYA</sequence>
<evidence type="ECO:0000313" key="1">
    <source>
        <dbReference type="EMBL" id="KAI3685008.1"/>
    </source>
</evidence>
<reference evidence="1 2" key="2">
    <citation type="journal article" date="2022" name="Mol. Ecol. Resour.">
        <title>The genomes of chicory, endive, great burdock and yacon provide insights into Asteraceae paleo-polyploidization history and plant inulin production.</title>
        <authorList>
            <person name="Fan W."/>
            <person name="Wang S."/>
            <person name="Wang H."/>
            <person name="Wang A."/>
            <person name="Jiang F."/>
            <person name="Liu H."/>
            <person name="Zhao H."/>
            <person name="Xu D."/>
            <person name="Zhang Y."/>
        </authorList>
    </citation>
    <scope>NUCLEOTIDE SEQUENCE [LARGE SCALE GENOMIC DNA]</scope>
    <source>
        <strain evidence="2">cv. Niubang</strain>
    </source>
</reference>
<proteinExistence type="predicted"/>
<organism evidence="1 2">
    <name type="scientific">Arctium lappa</name>
    <name type="common">Greater burdock</name>
    <name type="synonym">Lappa major</name>
    <dbReference type="NCBI Taxonomy" id="4217"/>
    <lineage>
        <taxon>Eukaryota</taxon>
        <taxon>Viridiplantae</taxon>
        <taxon>Streptophyta</taxon>
        <taxon>Embryophyta</taxon>
        <taxon>Tracheophyta</taxon>
        <taxon>Spermatophyta</taxon>
        <taxon>Magnoliopsida</taxon>
        <taxon>eudicotyledons</taxon>
        <taxon>Gunneridae</taxon>
        <taxon>Pentapetalae</taxon>
        <taxon>asterids</taxon>
        <taxon>campanulids</taxon>
        <taxon>Asterales</taxon>
        <taxon>Asteraceae</taxon>
        <taxon>Carduoideae</taxon>
        <taxon>Cardueae</taxon>
        <taxon>Arctiinae</taxon>
        <taxon>Arctium</taxon>
    </lineage>
</organism>
<dbReference type="Proteomes" id="UP001055879">
    <property type="component" value="Linkage Group LG12"/>
</dbReference>
<reference evidence="2" key="1">
    <citation type="journal article" date="2022" name="Mol. Ecol. Resour.">
        <title>The genomes of chicory, endive, great burdock and yacon provide insights into Asteraceae palaeo-polyploidization history and plant inulin production.</title>
        <authorList>
            <person name="Fan W."/>
            <person name="Wang S."/>
            <person name="Wang H."/>
            <person name="Wang A."/>
            <person name="Jiang F."/>
            <person name="Liu H."/>
            <person name="Zhao H."/>
            <person name="Xu D."/>
            <person name="Zhang Y."/>
        </authorList>
    </citation>
    <scope>NUCLEOTIDE SEQUENCE [LARGE SCALE GENOMIC DNA]</scope>
    <source>
        <strain evidence="2">cv. Niubang</strain>
    </source>
</reference>
<comment type="caution">
    <text evidence="1">The sequence shown here is derived from an EMBL/GenBank/DDBJ whole genome shotgun (WGS) entry which is preliminary data.</text>
</comment>